<feature type="region of interest" description="Disordered" evidence="1">
    <location>
        <begin position="1"/>
        <end position="70"/>
    </location>
</feature>
<evidence type="ECO:0000313" key="2">
    <source>
        <dbReference type="EMBL" id="KAL0265263.1"/>
    </source>
</evidence>
<comment type="caution">
    <text evidence="3">The sequence shown here is derived from an EMBL/GenBank/DDBJ whole genome shotgun (WGS) entry which is preliminary data.</text>
</comment>
<organism evidence="3 4">
    <name type="scientific">Diplodia seriata</name>
    <dbReference type="NCBI Taxonomy" id="420778"/>
    <lineage>
        <taxon>Eukaryota</taxon>
        <taxon>Fungi</taxon>
        <taxon>Dikarya</taxon>
        <taxon>Ascomycota</taxon>
        <taxon>Pezizomycotina</taxon>
        <taxon>Dothideomycetes</taxon>
        <taxon>Dothideomycetes incertae sedis</taxon>
        <taxon>Botryosphaeriales</taxon>
        <taxon>Botryosphaeriaceae</taxon>
        <taxon>Diplodia</taxon>
    </lineage>
</organism>
<dbReference type="AlphaFoldDB" id="A0A0G2EG42"/>
<dbReference type="Proteomes" id="UP000034182">
    <property type="component" value="Unassembled WGS sequence"/>
</dbReference>
<reference evidence="3 4" key="1">
    <citation type="submission" date="2015-03" db="EMBL/GenBank/DDBJ databases">
        <authorList>
            <person name="Morales-Cruz A."/>
            <person name="Amrine K.C."/>
            <person name="Cantu D."/>
        </authorList>
    </citation>
    <scope>NUCLEOTIDE SEQUENCE [LARGE SCALE GENOMIC DNA]</scope>
    <source>
        <strain evidence="3">DS831</strain>
    </source>
</reference>
<feature type="compositionally biased region" description="Polar residues" evidence="1">
    <location>
        <begin position="61"/>
        <end position="70"/>
    </location>
</feature>
<gene>
    <name evidence="2" type="ORF">SLS55_001228</name>
    <name evidence="3" type="ORF">UCDDS831_g04299</name>
</gene>
<dbReference type="RefSeq" id="XP_066638003.1">
    <property type="nucleotide sequence ID" value="XM_066772724.1"/>
</dbReference>
<reference evidence="2 5" key="3">
    <citation type="submission" date="2024-02" db="EMBL/GenBank/DDBJ databases">
        <title>De novo assembly and annotation of 12 fungi associated with fruit tree decline syndrome in Ontario, Canada.</title>
        <authorList>
            <person name="Sulman M."/>
            <person name="Ellouze W."/>
            <person name="Ilyukhin E."/>
        </authorList>
    </citation>
    <scope>NUCLEOTIDE SEQUENCE [LARGE SCALE GENOMIC DNA]</scope>
    <source>
        <strain evidence="2 5">FDS-637</strain>
    </source>
</reference>
<name>A0A0G2EG42_9PEZI</name>
<evidence type="ECO:0000313" key="4">
    <source>
        <dbReference type="Proteomes" id="UP000034182"/>
    </source>
</evidence>
<reference evidence="3 4" key="2">
    <citation type="submission" date="2015-05" db="EMBL/GenBank/DDBJ databases">
        <title>Distinctive expansion of gene families associated with plant cell wall degradation and secondary metabolism in the genomes of grapevine trunk pathogens.</title>
        <authorList>
            <person name="Lawrence D.P."/>
            <person name="Travadon R."/>
            <person name="Rolshausen P.E."/>
            <person name="Baumgartner K."/>
        </authorList>
    </citation>
    <scope>NUCLEOTIDE SEQUENCE [LARGE SCALE GENOMIC DNA]</scope>
    <source>
        <strain evidence="3">DS831</strain>
    </source>
</reference>
<sequence>MPRDGSGAGDNAIEAGHNIVHGAGSEPKSDHVARADKTATPPPGEKGQGIGIHGDAKPLTDQPQAKTDKQ</sequence>
<dbReference type="EMBL" id="LAQI01000086">
    <property type="protein sequence ID" value="KKY21231.1"/>
    <property type="molecule type" value="Genomic_DNA"/>
</dbReference>
<dbReference type="EMBL" id="JAJVCZ030000001">
    <property type="protein sequence ID" value="KAL0265263.1"/>
    <property type="molecule type" value="Genomic_DNA"/>
</dbReference>
<accession>A0A0G2EG42</accession>
<evidence type="ECO:0000256" key="1">
    <source>
        <dbReference type="SAM" id="MobiDB-lite"/>
    </source>
</evidence>
<feature type="compositionally biased region" description="Basic and acidic residues" evidence="1">
    <location>
        <begin position="27"/>
        <end position="37"/>
    </location>
</feature>
<evidence type="ECO:0000313" key="5">
    <source>
        <dbReference type="Proteomes" id="UP001430584"/>
    </source>
</evidence>
<protein>
    <submittedName>
        <fullName evidence="3">Putative basic leucine zipper</fullName>
    </submittedName>
</protein>
<evidence type="ECO:0000313" key="3">
    <source>
        <dbReference type="EMBL" id="KKY21231.1"/>
    </source>
</evidence>
<dbReference type="GeneID" id="92005313"/>
<proteinExistence type="predicted"/>
<dbReference type="Proteomes" id="UP001430584">
    <property type="component" value="Unassembled WGS sequence"/>
</dbReference>
<keyword evidence="5" id="KW-1185">Reference proteome</keyword>